<dbReference type="InterPro" id="IPR013785">
    <property type="entry name" value="Aldolase_TIM"/>
</dbReference>
<keyword evidence="3" id="KW-0704">Schiff base</keyword>
<dbReference type="OrthoDB" id="9782828at2"/>
<dbReference type="CDD" id="cd00408">
    <property type="entry name" value="DHDPS-like"/>
    <property type="match status" value="1"/>
</dbReference>
<organism evidence="8 10">
    <name type="scientific">Salinicoccus halodurans</name>
    <dbReference type="NCBI Taxonomy" id="407035"/>
    <lineage>
        <taxon>Bacteria</taxon>
        <taxon>Bacillati</taxon>
        <taxon>Bacillota</taxon>
        <taxon>Bacilli</taxon>
        <taxon>Bacillales</taxon>
        <taxon>Staphylococcaceae</taxon>
        <taxon>Salinicoccus</taxon>
    </lineage>
</organism>
<evidence type="ECO:0000256" key="1">
    <source>
        <dbReference type="ARBA" id="ARBA00007592"/>
    </source>
</evidence>
<dbReference type="PANTHER" id="PTHR12128">
    <property type="entry name" value="DIHYDRODIPICOLINATE SYNTHASE"/>
    <property type="match status" value="1"/>
</dbReference>
<keyword evidence="2 4" id="KW-0456">Lyase</keyword>
<feature type="active site" description="Schiff-base intermediate with substrate" evidence="5">
    <location>
        <position position="166"/>
    </location>
</feature>
<evidence type="ECO:0000256" key="6">
    <source>
        <dbReference type="PIRSR" id="PIRSR001365-2"/>
    </source>
</evidence>
<reference evidence="7 9" key="1">
    <citation type="journal article" date="2015" name="Int. J. Syst. Evol. Microbiol.">
        <title>Complete genome sequence of Salinicoccus halodurans H3B36, isolated from the Qaidam Basin in China.</title>
        <authorList>
            <person name="Jiang K."/>
            <person name="Xue Y."/>
            <person name="Ma Y."/>
        </authorList>
    </citation>
    <scope>NUCLEOTIDE SEQUENCE [LARGE SCALE GENOMIC DNA]</scope>
    <source>
        <strain evidence="7 9">H3B36</strain>
    </source>
</reference>
<dbReference type="SUPFAM" id="SSF51569">
    <property type="entry name" value="Aldolase"/>
    <property type="match status" value="1"/>
</dbReference>
<dbReference type="GO" id="GO:0008840">
    <property type="term" value="F:4-hydroxy-tetrahydrodipicolinate synthase activity"/>
    <property type="evidence" value="ECO:0007669"/>
    <property type="project" value="TreeGrafter"/>
</dbReference>
<evidence type="ECO:0000313" key="10">
    <source>
        <dbReference type="Proteomes" id="UP000183090"/>
    </source>
</evidence>
<dbReference type="Proteomes" id="UP000034029">
    <property type="component" value="Chromosome"/>
</dbReference>
<gene>
    <name evidence="7" type="ORF">AAT16_12670</name>
    <name evidence="8" type="ORF">SAMN05216235_1097</name>
</gene>
<dbReference type="KEGG" id="shv:AAT16_12670"/>
<dbReference type="InterPro" id="IPR002220">
    <property type="entry name" value="DapA-like"/>
</dbReference>
<evidence type="ECO:0000256" key="2">
    <source>
        <dbReference type="ARBA" id="ARBA00023239"/>
    </source>
</evidence>
<dbReference type="InterPro" id="IPR020624">
    <property type="entry name" value="Schiff_base-form_aldolases_CS"/>
</dbReference>
<accession>A0A0F7HP73</accession>
<protein>
    <submittedName>
        <fullName evidence="8">4-hydroxy-tetrahydrodipicolinate synthase</fullName>
    </submittedName>
    <submittedName>
        <fullName evidence="7">Dihydrodipicolinate synthase</fullName>
    </submittedName>
</protein>
<evidence type="ECO:0000256" key="3">
    <source>
        <dbReference type="ARBA" id="ARBA00023270"/>
    </source>
</evidence>
<dbReference type="SMART" id="SM01130">
    <property type="entry name" value="DHDPS"/>
    <property type="match status" value="1"/>
</dbReference>
<dbReference type="EMBL" id="FOTB01000002">
    <property type="protein sequence ID" value="SFK67673.1"/>
    <property type="molecule type" value="Genomic_DNA"/>
</dbReference>
<dbReference type="GO" id="GO:0005829">
    <property type="term" value="C:cytosol"/>
    <property type="evidence" value="ECO:0007669"/>
    <property type="project" value="TreeGrafter"/>
</dbReference>
<feature type="active site" description="Proton donor/acceptor" evidence="5">
    <location>
        <position position="137"/>
    </location>
</feature>
<reference evidence="8 10" key="3">
    <citation type="submission" date="2016-10" db="EMBL/GenBank/DDBJ databases">
        <authorList>
            <person name="Varghese N."/>
            <person name="Submissions S."/>
        </authorList>
    </citation>
    <scope>NUCLEOTIDE SEQUENCE [LARGE SCALE GENOMIC DNA]</scope>
    <source>
        <strain evidence="8 10">CGMCC 1.6501</strain>
    </source>
</reference>
<dbReference type="PRINTS" id="PR00146">
    <property type="entry name" value="DHPICSNTHASE"/>
</dbReference>
<keyword evidence="9" id="KW-1185">Reference proteome</keyword>
<dbReference type="RefSeq" id="WP_046791140.1">
    <property type="nucleotide sequence ID" value="NZ_CP011366.1"/>
</dbReference>
<dbReference type="PIRSF" id="PIRSF001365">
    <property type="entry name" value="DHDPS"/>
    <property type="match status" value="1"/>
</dbReference>
<dbReference type="EMBL" id="CP011366">
    <property type="protein sequence ID" value="AKG74963.1"/>
    <property type="molecule type" value="Genomic_DNA"/>
</dbReference>
<evidence type="ECO:0000313" key="7">
    <source>
        <dbReference type="EMBL" id="AKG74963.1"/>
    </source>
</evidence>
<dbReference type="PROSITE" id="PS00665">
    <property type="entry name" value="DHDPS_1"/>
    <property type="match status" value="1"/>
</dbReference>
<evidence type="ECO:0000256" key="5">
    <source>
        <dbReference type="PIRSR" id="PIRSR001365-1"/>
    </source>
</evidence>
<feature type="binding site" evidence="6">
    <location>
        <position position="206"/>
    </location>
    <ligand>
        <name>pyruvate</name>
        <dbReference type="ChEBI" id="CHEBI:15361"/>
    </ligand>
</feature>
<evidence type="ECO:0000313" key="8">
    <source>
        <dbReference type="EMBL" id="SFK67673.1"/>
    </source>
</evidence>
<feature type="binding site" evidence="6">
    <location>
        <position position="48"/>
    </location>
    <ligand>
        <name>pyruvate</name>
        <dbReference type="ChEBI" id="CHEBI:15361"/>
    </ligand>
</feature>
<sequence>MNKQFEGAFPVLITPMHEDYSVNYDGMKENVQYYLDQKAAGIVIVGSTGEFASLDEAEKKQIVELVGPMVKDTDTKLLVGIADERTSKVIEYAKHAEDNHADGLLLINSFYQTPTEEEAFHQFKDVNDQVTKPIMMYNNPFTANIDLENETIYKIDKELDKVEYIKESSGDIRKVRAIADNTDLVLFCGSDDLAFESFVQGATGWVSVAANIAPNSAAKLYELVKAGKYDEAKALNKDLLPLCEFLEDSGKYVQIVKKAMDLKGLNGGPSRKPRLGLDEEEVSQLKSLMEKLD</sequence>
<reference evidence="9" key="2">
    <citation type="submission" date="2015-04" db="EMBL/GenBank/DDBJ databases">
        <title>Complete genome sequence of Salinicoccus halodurans strain H3B36, isolated from the Qaidam basin of China.</title>
        <authorList>
            <person name="Ma Y."/>
            <person name="Jiang K."/>
            <person name="Xue Y."/>
        </authorList>
    </citation>
    <scope>NUCLEOTIDE SEQUENCE [LARGE SCALE GENOMIC DNA]</scope>
    <source>
        <strain evidence="9">H3B36</strain>
    </source>
</reference>
<evidence type="ECO:0000256" key="4">
    <source>
        <dbReference type="PIRNR" id="PIRNR001365"/>
    </source>
</evidence>
<comment type="similarity">
    <text evidence="1 4">Belongs to the DapA family.</text>
</comment>
<dbReference type="Proteomes" id="UP000183090">
    <property type="component" value="Unassembled WGS sequence"/>
</dbReference>
<dbReference type="AlphaFoldDB" id="A0A0F7HP73"/>
<dbReference type="PANTHER" id="PTHR12128:SF66">
    <property type="entry name" value="4-HYDROXY-2-OXOGLUTARATE ALDOLASE, MITOCHONDRIAL"/>
    <property type="match status" value="1"/>
</dbReference>
<evidence type="ECO:0000313" key="9">
    <source>
        <dbReference type="Proteomes" id="UP000034029"/>
    </source>
</evidence>
<proteinExistence type="inferred from homology"/>
<name>A0A0F7HP73_9STAP</name>
<dbReference type="Pfam" id="PF00701">
    <property type="entry name" value="DHDPS"/>
    <property type="match status" value="1"/>
</dbReference>
<dbReference type="Gene3D" id="3.20.20.70">
    <property type="entry name" value="Aldolase class I"/>
    <property type="match status" value="1"/>
</dbReference>